<evidence type="ECO:0000313" key="11">
    <source>
        <dbReference type="Proteomes" id="UP000299102"/>
    </source>
</evidence>
<keyword evidence="11" id="KW-1185">Reference proteome</keyword>
<keyword evidence="7" id="KW-0067">ATP-binding</keyword>
<sequence length="553" mass="63209">MKRALCLCAVLLDSRKIVPMASNLQNLVNNFKDWKFKSPPSYASLPIDSNPDYTTPTAVKNAVFSLVPTQPISGNIRLVCASEDALKDILDLNPDVAESQEFIDFITGKILPEGGLCVSHRYGGYQFGFWADQLGDGRAHVLGEYINSKGESWQLQLKGSGETPYSRFGDGRAVLRSSIREMVASEACYFLGVPTTRAAALVVSDEKSVWRDKNYSGMTKQERAAVVLRLAPCWYRIGSLEILTMRKEHELLKKLCDFIIKEHFPEIDYESEDKYVTWFKRVAHKNLDMVATWQGFGFTHGVLNTDNISLLGLTIDYGPYGFIDHYYQFYVPNTSDDGGRYAFNKQPTILIWNLEKMYKAMAPILTDAQKQQIEEFLPTLNDYVERKVLETYLRKLGLHQCQDGDEKFVHAFLELMQQKMADFTATFKQLGELNPQEFIDKNSTENKWSLNKLADSGETWKNWVQKYEQRLASEGVTEEERRARMSTVNPAYVPRNWMLQEAIADAENDDFKKVKFLLEVLRRPFEVNEEAEKQGFSSPPPTWSYGLKLSCSS</sequence>
<evidence type="ECO:0000256" key="9">
    <source>
        <dbReference type="ARBA" id="ARBA00031547"/>
    </source>
</evidence>
<evidence type="ECO:0000313" key="10">
    <source>
        <dbReference type="EMBL" id="GBP89729.1"/>
    </source>
</evidence>
<comment type="cofactor">
    <cofactor evidence="1">
        <name>Mg(2+)</name>
        <dbReference type="ChEBI" id="CHEBI:18420"/>
    </cofactor>
</comment>
<gene>
    <name evidence="10" type="ORF">EVAR_59432_1</name>
</gene>
<dbReference type="GO" id="GO:0046872">
    <property type="term" value="F:metal ion binding"/>
    <property type="evidence" value="ECO:0007669"/>
    <property type="project" value="UniProtKB-KW"/>
</dbReference>
<dbReference type="Pfam" id="PF02696">
    <property type="entry name" value="SelO"/>
    <property type="match status" value="1"/>
</dbReference>
<evidence type="ECO:0000256" key="1">
    <source>
        <dbReference type="ARBA" id="ARBA00001946"/>
    </source>
</evidence>
<keyword evidence="5" id="KW-0479">Metal-binding</keyword>
<evidence type="ECO:0000256" key="3">
    <source>
        <dbReference type="ARBA" id="ARBA00022679"/>
    </source>
</evidence>
<keyword evidence="4" id="KW-0548">Nucleotidyltransferase</keyword>
<dbReference type="Proteomes" id="UP000299102">
    <property type="component" value="Unassembled WGS sequence"/>
</dbReference>
<comment type="similarity">
    <text evidence="2">Belongs to the SELO family.</text>
</comment>
<name>A0A4C1ZRX4_EUMVA</name>
<evidence type="ECO:0000256" key="5">
    <source>
        <dbReference type="ARBA" id="ARBA00022723"/>
    </source>
</evidence>
<evidence type="ECO:0000256" key="2">
    <source>
        <dbReference type="ARBA" id="ARBA00009747"/>
    </source>
</evidence>
<comment type="caution">
    <text evidence="10">The sequence shown here is derived from an EMBL/GenBank/DDBJ whole genome shotgun (WGS) entry which is preliminary data.</text>
</comment>
<proteinExistence type="inferred from homology"/>
<dbReference type="HAMAP" id="MF_00692">
    <property type="entry name" value="SelO"/>
    <property type="match status" value="1"/>
</dbReference>
<accession>A0A4C1ZRX4</accession>
<keyword evidence="8" id="KW-0460">Magnesium</keyword>
<evidence type="ECO:0000256" key="7">
    <source>
        <dbReference type="ARBA" id="ARBA00022840"/>
    </source>
</evidence>
<organism evidence="10 11">
    <name type="scientific">Eumeta variegata</name>
    <name type="common">Bagworm moth</name>
    <name type="synonym">Eumeta japonica</name>
    <dbReference type="NCBI Taxonomy" id="151549"/>
    <lineage>
        <taxon>Eukaryota</taxon>
        <taxon>Metazoa</taxon>
        <taxon>Ecdysozoa</taxon>
        <taxon>Arthropoda</taxon>
        <taxon>Hexapoda</taxon>
        <taxon>Insecta</taxon>
        <taxon>Pterygota</taxon>
        <taxon>Neoptera</taxon>
        <taxon>Endopterygota</taxon>
        <taxon>Lepidoptera</taxon>
        <taxon>Glossata</taxon>
        <taxon>Ditrysia</taxon>
        <taxon>Tineoidea</taxon>
        <taxon>Psychidae</taxon>
        <taxon>Oiketicinae</taxon>
        <taxon>Eumeta</taxon>
    </lineage>
</organism>
<dbReference type="InterPro" id="IPR003846">
    <property type="entry name" value="SelO"/>
</dbReference>
<dbReference type="GO" id="GO:0016779">
    <property type="term" value="F:nucleotidyltransferase activity"/>
    <property type="evidence" value="ECO:0007669"/>
    <property type="project" value="UniProtKB-KW"/>
</dbReference>
<dbReference type="STRING" id="151549.A0A4C1ZRX4"/>
<keyword evidence="6" id="KW-0547">Nucleotide-binding</keyword>
<evidence type="ECO:0000256" key="4">
    <source>
        <dbReference type="ARBA" id="ARBA00022695"/>
    </source>
</evidence>
<dbReference type="EMBL" id="BGZK01002023">
    <property type="protein sequence ID" value="GBP89729.1"/>
    <property type="molecule type" value="Genomic_DNA"/>
</dbReference>
<evidence type="ECO:0000256" key="6">
    <source>
        <dbReference type="ARBA" id="ARBA00022741"/>
    </source>
</evidence>
<dbReference type="NCBIfam" id="NF000658">
    <property type="entry name" value="PRK00029.1"/>
    <property type="match status" value="1"/>
</dbReference>
<dbReference type="AlphaFoldDB" id="A0A4C1ZRX4"/>
<reference evidence="10 11" key="1">
    <citation type="journal article" date="2019" name="Commun. Biol.">
        <title>The bagworm genome reveals a unique fibroin gene that provides high tensile strength.</title>
        <authorList>
            <person name="Kono N."/>
            <person name="Nakamura H."/>
            <person name="Ohtoshi R."/>
            <person name="Tomita M."/>
            <person name="Numata K."/>
            <person name="Arakawa K."/>
        </authorList>
    </citation>
    <scope>NUCLEOTIDE SEQUENCE [LARGE SCALE GENOMIC DNA]</scope>
</reference>
<dbReference type="OrthoDB" id="10254721at2759"/>
<dbReference type="GO" id="GO:0005524">
    <property type="term" value="F:ATP binding"/>
    <property type="evidence" value="ECO:0007669"/>
    <property type="project" value="UniProtKB-KW"/>
</dbReference>
<dbReference type="PANTHER" id="PTHR12153:SF18">
    <property type="entry name" value="SELENOPROTEIN O"/>
    <property type="match status" value="1"/>
</dbReference>
<protein>
    <recommendedName>
        <fullName evidence="9">Selenoprotein O</fullName>
    </recommendedName>
</protein>
<dbReference type="PANTHER" id="PTHR12153">
    <property type="entry name" value="SELENOPROTEIN O"/>
    <property type="match status" value="1"/>
</dbReference>
<keyword evidence="3" id="KW-0808">Transferase</keyword>
<evidence type="ECO:0000256" key="8">
    <source>
        <dbReference type="ARBA" id="ARBA00022842"/>
    </source>
</evidence>